<evidence type="ECO:0008006" key="9">
    <source>
        <dbReference type="Google" id="ProtNLM"/>
    </source>
</evidence>
<gene>
    <name evidence="7" type="ORF">QJS10_CPB19g00229</name>
</gene>
<keyword evidence="6" id="KW-1133">Transmembrane helix</keyword>
<dbReference type="InterPro" id="IPR044174">
    <property type="entry name" value="BC10-like"/>
</dbReference>
<reference evidence="7" key="1">
    <citation type="journal article" date="2023" name="Nat. Commun.">
        <title>Diploid and tetraploid genomes of Acorus and the evolution of monocots.</title>
        <authorList>
            <person name="Ma L."/>
            <person name="Liu K.W."/>
            <person name="Li Z."/>
            <person name="Hsiao Y.Y."/>
            <person name="Qi Y."/>
            <person name="Fu T."/>
            <person name="Tang G.D."/>
            <person name="Zhang D."/>
            <person name="Sun W.H."/>
            <person name="Liu D.K."/>
            <person name="Li Y."/>
            <person name="Chen G.Z."/>
            <person name="Liu X.D."/>
            <person name="Liao X.Y."/>
            <person name="Jiang Y.T."/>
            <person name="Yu X."/>
            <person name="Hao Y."/>
            <person name="Huang J."/>
            <person name="Zhao X.W."/>
            <person name="Ke S."/>
            <person name="Chen Y.Y."/>
            <person name="Wu W.L."/>
            <person name="Hsu J.L."/>
            <person name="Lin Y.F."/>
            <person name="Huang M.D."/>
            <person name="Li C.Y."/>
            <person name="Huang L."/>
            <person name="Wang Z.W."/>
            <person name="Zhao X."/>
            <person name="Zhong W.Y."/>
            <person name="Peng D.H."/>
            <person name="Ahmad S."/>
            <person name="Lan S."/>
            <person name="Zhang J.S."/>
            <person name="Tsai W.C."/>
            <person name="Van de Peer Y."/>
            <person name="Liu Z.J."/>
        </authorList>
    </citation>
    <scope>NUCLEOTIDE SEQUENCE</scope>
    <source>
        <strain evidence="7">CP</strain>
    </source>
</reference>
<protein>
    <recommendedName>
        <fullName evidence="9">Core-2/I-branching beta-1,6-N-acetylglucosaminyltransferase family protein</fullName>
    </recommendedName>
</protein>
<evidence type="ECO:0000256" key="6">
    <source>
        <dbReference type="SAM" id="Phobius"/>
    </source>
</evidence>
<keyword evidence="5" id="KW-0325">Glycoprotein</keyword>
<evidence type="ECO:0000313" key="7">
    <source>
        <dbReference type="EMBL" id="KAK1288317.1"/>
    </source>
</evidence>
<keyword evidence="2" id="KW-0328">Glycosyltransferase</keyword>
<dbReference type="PANTHER" id="PTHR31042:SF3">
    <property type="entry name" value="OS08G0110400 PROTEIN"/>
    <property type="match status" value="1"/>
</dbReference>
<keyword evidence="6" id="KW-0812">Transmembrane</keyword>
<dbReference type="AlphaFoldDB" id="A0AAV9CHL7"/>
<organism evidence="7 8">
    <name type="scientific">Acorus calamus</name>
    <name type="common">Sweet flag</name>
    <dbReference type="NCBI Taxonomy" id="4465"/>
    <lineage>
        <taxon>Eukaryota</taxon>
        <taxon>Viridiplantae</taxon>
        <taxon>Streptophyta</taxon>
        <taxon>Embryophyta</taxon>
        <taxon>Tracheophyta</taxon>
        <taxon>Spermatophyta</taxon>
        <taxon>Magnoliopsida</taxon>
        <taxon>Liliopsida</taxon>
        <taxon>Acoraceae</taxon>
        <taxon>Acorus</taxon>
    </lineage>
</organism>
<accession>A0AAV9CHL7</accession>
<comment type="subcellular location">
    <subcellularLocation>
        <location evidence="1">Membrane</location>
        <topology evidence="1">Single-pass type II membrane protein</topology>
    </subcellularLocation>
</comment>
<dbReference type="Proteomes" id="UP001180020">
    <property type="component" value="Unassembled WGS sequence"/>
</dbReference>
<reference evidence="7" key="2">
    <citation type="submission" date="2023-06" db="EMBL/GenBank/DDBJ databases">
        <authorList>
            <person name="Ma L."/>
            <person name="Liu K.-W."/>
            <person name="Li Z."/>
            <person name="Hsiao Y.-Y."/>
            <person name="Qi Y."/>
            <person name="Fu T."/>
            <person name="Tang G."/>
            <person name="Zhang D."/>
            <person name="Sun W.-H."/>
            <person name="Liu D.-K."/>
            <person name="Li Y."/>
            <person name="Chen G.-Z."/>
            <person name="Liu X.-D."/>
            <person name="Liao X.-Y."/>
            <person name="Jiang Y.-T."/>
            <person name="Yu X."/>
            <person name="Hao Y."/>
            <person name="Huang J."/>
            <person name="Zhao X.-W."/>
            <person name="Ke S."/>
            <person name="Chen Y.-Y."/>
            <person name="Wu W.-L."/>
            <person name="Hsu J.-L."/>
            <person name="Lin Y.-F."/>
            <person name="Huang M.-D."/>
            <person name="Li C.-Y."/>
            <person name="Huang L."/>
            <person name="Wang Z.-W."/>
            <person name="Zhao X."/>
            <person name="Zhong W.-Y."/>
            <person name="Peng D.-H."/>
            <person name="Ahmad S."/>
            <person name="Lan S."/>
            <person name="Zhang J.-S."/>
            <person name="Tsai W.-C."/>
            <person name="Van De Peer Y."/>
            <person name="Liu Z.-J."/>
        </authorList>
    </citation>
    <scope>NUCLEOTIDE SEQUENCE</scope>
    <source>
        <strain evidence="7">CP</strain>
        <tissue evidence="7">Leaves</tissue>
    </source>
</reference>
<evidence type="ECO:0000256" key="5">
    <source>
        <dbReference type="ARBA" id="ARBA00023180"/>
    </source>
</evidence>
<keyword evidence="4 6" id="KW-0472">Membrane</keyword>
<evidence type="ECO:0000256" key="1">
    <source>
        <dbReference type="ARBA" id="ARBA00004606"/>
    </source>
</evidence>
<evidence type="ECO:0000313" key="8">
    <source>
        <dbReference type="Proteomes" id="UP001180020"/>
    </source>
</evidence>
<feature type="transmembrane region" description="Helical" evidence="6">
    <location>
        <begin position="46"/>
        <end position="67"/>
    </location>
</feature>
<proteinExistence type="predicted"/>
<comment type="caution">
    <text evidence="7">The sequence shown here is derived from an EMBL/GenBank/DDBJ whole genome shotgun (WGS) entry which is preliminary data.</text>
</comment>
<evidence type="ECO:0000256" key="4">
    <source>
        <dbReference type="ARBA" id="ARBA00023136"/>
    </source>
</evidence>
<dbReference type="InterPro" id="IPR003406">
    <property type="entry name" value="Glyco_trans_14"/>
</dbReference>
<name>A0AAV9CHL7_ACOCL</name>
<dbReference type="PANTHER" id="PTHR31042">
    <property type="entry name" value="CORE-2/I-BRANCHING BETA-1,6-N-ACETYLGLUCOSAMINYLTRANSFERASE FAMILY PROTEIN-RELATED"/>
    <property type="match status" value="1"/>
</dbReference>
<keyword evidence="3" id="KW-0808">Transferase</keyword>
<evidence type="ECO:0000256" key="3">
    <source>
        <dbReference type="ARBA" id="ARBA00022679"/>
    </source>
</evidence>
<dbReference type="EMBL" id="JAUJYO010000019">
    <property type="protein sequence ID" value="KAK1288317.1"/>
    <property type="molecule type" value="Genomic_DNA"/>
</dbReference>
<dbReference type="GO" id="GO:0016757">
    <property type="term" value="F:glycosyltransferase activity"/>
    <property type="evidence" value="ECO:0007669"/>
    <property type="project" value="UniProtKB-KW"/>
</dbReference>
<dbReference type="Pfam" id="PF02485">
    <property type="entry name" value="Branch"/>
    <property type="match status" value="1"/>
</dbReference>
<evidence type="ECO:0000256" key="2">
    <source>
        <dbReference type="ARBA" id="ARBA00022676"/>
    </source>
</evidence>
<dbReference type="GO" id="GO:0016020">
    <property type="term" value="C:membrane"/>
    <property type="evidence" value="ECO:0007669"/>
    <property type="project" value="UniProtKB-SubCell"/>
</dbReference>
<sequence length="404" mass="46559">MKPGLRSRGDEEEGNNKNNLACGYDYVNKLALNNSSKDWSIGLLKVVSWLVIFMAGTVFGLLVSAHFSRYVSDSSYQLFFPPNLYTADCDTVSCSNLRGFVNPKKLIHQMTDEELFWRASMVPKKMEYPFKRVPKVAFMFLTKGPLPFAPLWDQFFKGHEEFFSVYVHAMPNYKLNASVTSAFYGRQIPSQAVEWGSVSLADAEKRLLANALLDFSNERFVLLSESCIPIYDFTTVYKYLTQSVDSFADSFDDPSRNGRGRYSRHMWPDIKLYQWRKGSQWFELNRELAVNIISETKYYNIFRKYCKPSCYPDEHYIPTYLNMFYGSLNSNRSVTWVDWSRGGPHPAMFGASDVTEDFIRTIRNNGTICTYNARPTSLCYLFARKFAPSALEPLLNLTSTVLKF</sequence>
<keyword evidence="8" id="KW-1185">Reference proteome</keyword>